<organism evidence="3 4">
    <name type="scientific">Lentzea albidocapillata</name>
    <dbReference type="NCBI Taxonomy" id="40571"/>
    <lineage>
        <taxon>Bacteria</taxon>
        <taxon>Bacillati</taxon>
        <taxon>Actinomycetota</taxon>
        <taxon>Actinomycetes</taxon>
        <taxon>Pseudonocardiales</taxon>
        <taxon>Pseudonocardiaceae</taxon>
        <taxon>Lentzea</taxon>
    </lineage>
</organism>
<evidence type="ECO:0000259" key="1">
    <source>
        <dbReference type="PROSITE" id="PS51201"/>
    </source>
</evidence>
<keyword evidence="4" id="KW-1185">Reference proteome</keyword>
<dbReference type="SUPFAM" id="SSF116726">
    <property type="entry name" value="TrkA C-terminal domain-like"/>
    <property type="match status" value="1"/>
</dbReference>
<dbReference type="InterPro" id="IPR006037">
    <property type="entry name" value="RCK_C"/>
</dbReference>
<dbReference type="EMBL" id="FWYC01000005">
    <property type="protein sequence ID" value="SMC85788.1"/>
    <property type="molecule type" value="Genomic_DNA"/>
</dbReference>
<proteinExistence type="predicted"/>
<dbReference type="STRING" id="40571.SAMN05660733_02167"/>
<dbReference type="PANTHER" id="PTHR43833">
    <property type="entry name" value="POTASSIUM CHANNEL PROTEIN 2-RELATED-RELATED"/>
    <property type="match status" value="1"/>
</dbReference>
<dbReference type="InterPro" id="IPR050721">
    <property type="entry name" value="Trk_Ktr_HKT_K-transport"/>
</dbReference>
<dbReference type="Proteomes" id="UP000192840">
    <property type="component" value="Unassembled WGS sequence"/>
</dbReference>
<gene>
    <name evidence="3" type="ORF">SAMN05660733_02167</name>
</gene>
<evidence type="ECO:0000259" key="2">
    <source>
        <dbReference type="PROSITE" id="PS51202"/>
    </source>
</evidence>
<dbReference type="AlphaFoldDB" id="A0A1W2CMD5"/>
<sequence length="215" mass="23101">MVIGLGRFGSALAVELASHGTDVLAIDSRPNVVQRLSGRLSHVVTADSTDVEALRQLGVADYDRAVVGIGTDMEASILTIANLVDLGIERIWAKAVTDQHASILKRVGASFVVLPEHEMGERVAHLVAGRMLDYIEIDSDFAMIKTEPPRDLVGVPLGETKLPDQYNVSVTAVRSNVDGENAVFKPATPNTVLMYGDVILVIGRIADVERFADSL</sequence>
<dbReference type="Gene3D" id="3.40.50.720">
    <property type="entry name" value="NAD(P)-binding Rossmann-like Domain"/>
    <property type="match status" value="1"/>
</dbReference>
<dbReference type="PANTHER" id="PTHR43833:SF7">
    <property type="entry name" value="KTR SYSTEM POTASSIUM UPTAKE PROTEIN C"/>
    <property type="match status" value="1"/>
</dbReference>
<feature type="domain" description="RCK N-terminal" evidence="1">
    <location>
        <begin position="1"/>
        <end position="114"/>
    </location>
</feature>
<protein>
    <submittedName>
        <fullName evidence="3">Trk system potassium uptake protein TrkA</fullName>
    </submittedName>
</protein>
<dbReference type="SUPFAM" id="SSF51735">
    <property type="entry name" value="NAD(P)-binding Rossmann-fold domains"/>
    <property type="match status" value="1"/>
</dbReference>
<dbReference type="InterPro" id="IPR003148">
    <property type="entry name" value="RCK_N"/>
</dbReference>
<dbReference type="PROSITE" id="PS51201">
    <property type="entry name" value="RCK_N"/>
    <property type="match status" value="1"/>
</dbReference>
<dbReference type="InterPro" id="IPR036721">
    <property type="entry name" value="RCK_C_sf"/>
</dbReference>
<dbReference type="Pfam" id="PF02254">
    <property type="entry name" value="TrkA_N"/>
    <property type="match status" value="1"/>
</dbReference>
<feature type="domain" description="RCK C-terminal" evidence="2">
    <location>
        <begin position="129"/>
        <end position="215"/>
    </location>
</feature>
<dbReference type="PROSITE" id="PS51202">
    <property type="entry name" value="RCK_C"/>
    <property type="match status" value="1"/>
</dbReference>
<accession>A0A1W2CMD5</accession>
<dbReference type="GO" id="GO:0006813">
    <property type="term" value="P:potassium ion transport"/>
    <property type="evidence" value="ECO:0007669"/>
    <property type="project" value="InterPro"/>
</dbReference>
<dbReference type="Pfam" id="PF02080">
    <property type="entry name" value="TrkA_C"/>
    <property type="match status" value="1"/>
</dbReference>
<dbReference type="eggNOG" id="COG0569">
    <property type="taxonomic scope" value="Bacteria"/>
</dbReference>
<evidence type="ECO:0000313" key="4">
    <source>
        <dbReference type="Proteomes" id="UP000192840"/>
    </source>
</evidence>
<dbReference type="InterPro" id="IPR036291">
    <property type="entry name" value="NAD(P)-bd_dom_sf"/>
</dbReference>
<dbReference type="Gene3D" id="3.30.70.1450">
    <property type="entry name" value="Regulator of K+ conductance, C-terminal domain"/>
    <property type="match status" value="1"/>
</dbReference>
<evidence type="ECO:0000313" key="3">
    <source>
        <dbReference type="EMBL" id="SMC85788.1"/>
    </source>
</evidence>
<name>A0A1W2CMD5_9PSEU</name>
<reference evidence="4" key="1">
    <citation type="submission" date="2017-04" db="EMBL/GenBank/DDBJ databases">
        <authorList>
            <person name="Varghese N."/>
            <person name="Submissions S."/>
        </authorList>
    </citation>
    <scope>NUCLEOTIDE SEQUENCE [LARGE SCALE GENOMIC DNA]</scope>
    <source>
        <strain evidence="4">DSM 44073</strain>
    </source>
</reference>
<dbReference type="OrthoDB" id="9776294at2"/>
<dbReference type="GO" id="GO:0008324">
    <property type="term" value="F:monoatomic cation transmembrane transporter activity"/>
    <property type="evidence" value="ECO:0007669"/>
    <property type="project" value="InterPro"/>
</dbReference>